<feature type="chain" id="PRO_5038489502" description="TRAP transporter solute receptor, TAXI family" evidence="1">
    <location>
        <begin position="25"/>
        <end position="312"/>
    </location>
</feature>
<keyword evidence="3" id="KW-1185">Reference proteome</keyword>
<dbReference type="EMBL" id="LT629695">
    <property type="protein sequence ID" value="SDI01746.1"/>
    <property type="molecule type" value="Genomic_DNA"/>
</dbReference>
<dbReference type="PANTHER" id="PTHR42941">
    <property type="entry name" value="SLL1037 PROTEIN"/>
    <property type="match status" value="1"/>
</dbReference>
<dbReference type="Proteomes" id="UP000198822">
    <property type="component" value="Chromosome I"/>
</dbReference>
<evidence type="ECO:0000256" key="1">
    <source>
        <dbReference type="SAM" id="SignalP"/>
    </source>
</evidence>
<sequence length="312" mass="31555">MADATLARRTVLVGAAAALASALAGCTLGQAPTRLAMACGERGGTYVQFGDLLRAVLADRGTATLEVLESGGSVDNLAMLAAGDADLAIALADAVAEHDGELVAIGRVYQNYLQCVVRAEGPVATLADLAGRPVAVGAPGSGAALTAARVLDVAGLATGADGVVPIALLLPEAVDALRDGTIDAFFWSGGVPIPEVLRLQQDVAVTLVDLTATLPALTAAHPGVYASTSVPSGVYDTPGPIPAIGVSNLLLARPDLADDVAARLVDALVDDAEALVPDDSVGVQYLTASNLIDADPVPLHPAAQRRYRERYG</sequence>
<dbReference type="RefSeq" id="WP_092506615.1">
    <property type="nucleotide sequence ID" value="NZ_LT629695.1"/>
</dbReference>
<proteinExistence type="predicted"/>
<dbReference type="InterPro" id="IPR006311">
    <property type="entry name" value="TAT_signal"/>
</dbReference>
<dbReference type="STRING" id="399736.SAMN04489720_3218"/>
<feature type="signal peptide" evidence="1">
    <location>
        <begin position="1"/>
        <end position="24"/>
    </location>
</feature>
<evidence type="ECO:0000313" key="2">
    <source>
        <dbReference type="EMBL" id="SDI01746.1"/>
    </source>
</evidence>
<protein>
    <recommendedName>
        <fullName evidence="4">TRAP transporter solute receptor, TAXI family</fullName>
    </recommendedName>
</protein>
<dbReference type="Gene3D" id="3.40.190.10">
    <property type="entry name" value="Periplasmic binding protein-like II"/>
    <property type="match status" value="2"/>
</dbReference>
<dbReference type="Pfam" id="PF16868">
    <property type="entry name" value="NMT1_3"/>
    <property type="match status" value="1"/>
</dbReference>
<dbReference type="PANTHER" id="PTHR42941:SF1">
    <property type="entry name" value="SLL1037 PROTEIN"/>
    <property type="match status" value="1"/>
</dbReference>
<dbReference type="PROSITE" id="PS51318">
    <property type="entry name" value="TAT"/>
    <property type="match status" value="1"/>
</dbReference>
<gene>
    <name evidence="2" type="ORF">SAMN04489720_3218</name>
</gene>
<reference evidence="3" key="1">
    <citation type="submission" date="2016-10" db="EMBL/GenBank/DDBJ databases">
        <authorList>
            <person name="Varghese N."/>
            <person name="Submissions S."/>
        </authorList>
    </citation>
    <scope>NUCLEOTIDE SEQUENCE [LARGE SCALE GENOMIC DNA]</scope>
    <source>
        <strain evidence="3">DSM 22002</strain>
    </source>
</reference>
<name>A0A1G8H546_9MICO</name>
<evidence type="ECO:0008006" key="4">
    <source>
        <dbReference type="Google" id="ProtNLM"/>
    </source>
</evidence>
<accession>A0A1G8H546</accession>
<keyword evidence="1" id="KW-0732">Signal</keyword>
<dbReference type="InterPro" id="IPR011852">
    <property type="entry name" value="TRAP_TAXI"/>
</dbReference>
<evidence type="ECO:0000313" key="3">
    <source>
        <dbReference type="Proteomes" id="UP000198822"/>
    </source>
</evidence>
<dbReference type="AlphaFoldDB" id="A0A1G8H546"/>
<dbReference type="OrthoDB" id="5582316at2"/>
<dbReference type="NCBIfam" id="TIGR02122">
    <property type="entry name" value="TRAP_TAXI"/>
    <property type="match status" value="1"/>
</dbReference>
<dbReference type="SUPFAM" id="SSF53850">
    <property type="entry name" value="Periplasmic binding protein-like II"/>
    <property type="match status" value="1"/>
</dbReference>
<organism evidence="2 3">
    <name type="scientific">Agrococcus jejuensis</name>
    <dbReference type="NCBI Taxonomy" id="399736"/>
    <lineage>
        <taxon>Bacteria</taxon>
        <taxon>Bacillati</taxon>
        <taxon>Actinomycetota</taxon>
        <taxon>Actinomycetes</taxon>
        <taxon>Micrococcales</taxon>
        <taxon>Microbacteriaceae</taxon>
        <taxon>Agrococcus</taxon>
    </lineage>
</organism>